<keyword evidence="13" id="KW-1185">Reference proteome</keyword>
<feature type="transmembrane region" description="Helical" evidence="10">
    <location>
        <begin position="107"/>
        <end position="129"/>
    </location>
</feature>
<keyword evidence="8" id="KW-0325">Glycoprotein</keyword>
<keyword evidence="6 10" id="KW-0472">Membrane</keyword>
<evidence type="ECO:0000256" key="9">
    <source>
        <dbReference type="PIRSR" id="PIRSR601508-2"/>
    </source>
</evidence>
<dbReference type="Pfam" id="PF00060">
    <property type="entry name" value="Lig_chan"/>
    <property type="match status" value="1"/>
</dbReference>
<dbReference type="PANTHER" id="PTHR42643:SF24">
    <property type="entry name" value="IONOTROPIC RECEPTOR 60A"/>
    <property type="match status" value="1"/>
</dbReference>
<keyword evidence="3" id="KW-1003">Cell membrane</keyword>
<protein>
    <submittedName>
        <fullName evidence="12">Ionotropic receptor 93a</fullName>
    </submittedName>
</protein>
<dbReference type="InterPro" id="IPR001320">
    <property type="entry name" value="Iontro_rcpt_C"/>
</dbReference>
<comment type="similarity">
    <text evidence="2">Belongs to the glutamate-gated ion channel (TC 1.A.10.1) family.</text>
</comment>
<evidence type="ECO:0000256" key="4">
    <source>
        <dbReference type="ARBA" id="ARBA00022692"/>
    </source>
</evidence>
<dbReference type="GO" id="GO:0038023">
    <property type="term" value="F:signaling receptor activity"/>
    <property type="evidence" value="ECO:0007669"/>
    <property type="project" value="InterPro"/>
</dbReference>
<dbReference type="GO" id="GO:0050906">
    <property type="term" value="P:detection of stimulus involved in sensory perception"/>
    <property type="evidence" value="ECO:0007669"/>
    <property type="project" value="UniProtKB-ARBA"/>
</dbReference>
<dbReference type="GO" id="GO:0005886">
    <property type="term" value="C:plasma membrane"/>
    <property type="evidence" value="ECO:0007669"/>
    <property type="project" value="UniProtKB-SubCell"/>
</dbReference>
<name>A0A4C1V8A0_EUMVA</name>
<dbReference type="Gene3D" id="1.10.287.70">
    <property type="match status" value="1"/>
</dbReference>
<keyword evidence="7 12" id="KW-0675">Receptor</keyword>
<evidence type="ECO:0000313" key="13">
    <source>
        <dbReference type="Proteomes" id="UP000299102"/>
    </source>
</evidence>
<dbReference type="PRINTS" id="PR00177">
    <property type="entry name" value="NMDARECEPTOR"/>
</dbReference>
<dbReference type="GO" id="GO:0015276">
    <property type="term" value="F:ligand-gated monoatomic ion channel activity"/>
    <property type="evidence" value="ECO:0007669"/>
    <property type="project" value="InterPro"/>
</dbReference>
<dbReference type="AlphaFoldDB" id="A0A4C1V8A0"/>
<evidence type="ECO:0000256" key="6">
    <source>
        <dbReference type="ARBA" id="ARBA00023136"/>
    </source>
</evidence>
<dbReference type="STRING" id="151549.A0A4C1V8A0"/>
<feature type="site" description="Crucial to convey clamshell closure to channel opening" evidence="9">
    <location>
        <position position="136"/>
    </location>
</feature>
<dbReference type="InterPro" id="IPR052192">
    <property type="entry name" value="Insect_Ionotropic_Sensory_Rcpt"/>
</dbReference>
<dbReference type="Proteomes" id="UP000299102">
    <property type="component" value="Unassembled WGS sequence"/>
</dbReference>
<feature type="transmembrane region" description="Helical" evidence="10">
    <location>
        <begin position="38"/>
        <end position="55"/>
    </location>
</feature>
<evidence type="ECO:0000256" key="7">
    <source>
        <dbReference type="ARBA" id="ARBA00023170"/>
    </source>
</evidence>
<dbReference type="PANTHER" id="PTHR42643">
    <property type="entry name" value="IONOTROPIC RECEPTOR 20A-RELATED"/>
    <property type="match status" value="1"/>
</dbReference>
<comment type="caution">
    <text evidence="12">The sequence shown here is derived from an EMBL/GenBank/DDBJ whole genome shotgun (WGS) entry which is preliminary data.</text>
</comment>
<evidence type="ECO:0000256" key="5">
    <source>
        <dbReference type="ARBA" id="ARBA00022989"/>
    </source>
</evidence>
<dbReference type="FunFam" id="1.10.287.70:FF:000143">
    <property type="entry name" value="Probable glutamate receptor"/>
    <property type="match status" value="1"/>
</dbReference>
<reference evidence="12 13" key="1">
    <citation type="journal article" date="2019" name="Commun. Biol.">
        <title>The bagworm genome reveals a unique fibroin gene that provides high tensile strength.</title>
        <authorList>
            <person name="Kono N."/>
            <person name="Nakamura H."/>
            <person name="Ohtoshi R."/>
            <person name="Tomita M."/>
            <person name="Numata K."/>
            <person name="Arakawa K."/>
        </authorList>
    </citation>
    <scope>NUCLEOTIDE SEQUENCE [LARGE SCALE GENOMIC DNA]</scope>
</reference>
<evidence type="ECO:0000313" key="12">
    <source>
        <dbReference type="EMBL" id="GBP34790.1"/>
    </source>
</evidence>
<accession>A0A4C1V8A0</accession>
<feature type="transmembrane region" description="Helical" evidence="10">
    <location>
        <begin position="348"/>
        <end position="368"/>
    </location>
</feature>
<keyword evidence="5 10" id="KW-1133">Transmembrane helix</keyword>
<proteinExistence type="inferred from homology"/>
<keyword evidence="4 10" id="KW-0812">Transmembrane</keyword>
<feature type="site" description="Interaction with the cone snail toxin Con-ikot-ikot" evidence="9">
    <location>
        <position position="164"/>
    </location>
</feature>
<evidence type="ECO:0000256" key="10">
    <source>
        <dbReference type="SAM" id="Phobius"/>
    </source>
</evidence>
<evidence type="ECO:0000256" key="3">
    <source>
        <dbReference type="ARBA" id="ARBA00022475"/>
    </source>
</evidence>
<dbReference type="EMBL" id="BGZK01000294">
    <property type="protein sequence ID" value="GBP34790.1"/>
    <property type="molecule type" value="Genomic_DNA"/>
</dbReference>
<organism evidence="12 13">
    <name type="scientific">Eumeta variegata</name>
    <name type="common">Bagworm moth</name>
    <name type="synonym">Eumeta japonica</name>
    <dbReference type="NCBI Taxonomy" id="151549"/>
    <lineage>
        <taxon>Eukaryota</taxon>
        <taxon>Metazoa</taxon>
        <taxon>Ecdysozoa</taxon>
        <taxon>Arthropoda</taxon>
        <taxon>Hexapoda</taxon>
        <taxon>Insecta</taxon>
        <taxon>Pterygota</taxon>
        <taxon>Neoptera</taxon>
        <taxon>Endopterygota</taxon>
        <taxon>Lepidoptera</taxon>
        <taxon>Glossata</taxon>
        <taxon>Ditrysia</taxon>
        <taxon>Tineoidea</taxon>
        <taxon>Psychidae</taxon>
        <taxon>Oiketicinae</taxon>
        <taxon>Eumeta</taxon>
    </lineage>
</organism>
<feature type="transmembrane region" description="Helical" evidence="10">
    <location>
        <begin position="75"/>
        <end position="95"/>
    </location>
</feature>
<sequence length="385" mass="42890">MVSLNLPNRREGEAVDAVSLCGLLTDAVTVRDKKRHTWLCLGFAVVLMGPTLYVVHRLSPYYEALGVRPQGGLSTVHNCLWYIYGALLQQGGMYLPRADSGRLVVGTWWLVVLVVVTTYSGNLVAFLTFPKQEIPVTTLTELIENSATYSWSINKGSYLEAQVKKADESKYKTLLQGADDDNIVEDLIGGGTGKARGVLARVRTQRHALIDWKLRLAYLMRAAHLDTGTCDFALSADEFLDEQVAMIVPAGSPYLSVINKEPSRVCPRSGSSLRHIISVSAYSTPSPLRAPPRHSALVRKINRMHKAGLISKWLGTYLPKRDRCWKTSATAQEVNNHTVNLSDMQGSFFVLLLGFVSASMVLLAEWFCNRRRRIHEKVVIKPYIE</sequence>
<gene>
    <name evidence="12" type="primary">Ir93a</name>
    <name evidence="12" type="ORF">EVAR_21854_1</name>
</gene>
<dbReference type="InterPro" id="IPR001508">
    <property type="entry name" value="Iono_Glu_rcpt_met"/>
</dbReference>
<evidence type="ECO:0000256" key="2">
    <source>
        <dbReference type="ARBA" id="ARBA00008685"/>
    </source>
</evidence>
<evidence type="ECO:0000256" key="8">
    <source>
        <dbReference type="ARBA" id="ARBA00023180"/>
    </source>
</evidence>
<evidence type="ECO:0000259" key="11">
    <source>
        <dbReference type="Pfam" id="PF00060"/>
    </source>
</evidence>
<dbReference type="OrthoDB" id="5984008at2759"/>
<evidence type="ECO:0000256" key="1">
    <source>
        <dbReference type="ARBA" id="ARBA00004651"/>
    </source>
</evidence>
<feature type="domain" description="Ionotropic glutamate receptor C-terminal" evidence="11">
    <location>
        <begin position="36"/>
        <end position="355"/>
    </location>
</feature>
<comment type="subcellular location">
    <subcellularLocation>
        <location evidence="1">Cell membrane</location>
        <topology evidence="1">Multi-pass membrane protein</topology>
    </subcellularLocation>
</comment>